<sequence>MKDNKDNAGKIILSLLVGATAGAVAGLLLAPEAGGETRANLKKSAAKLGDDVNKLLQKGQESIDQAKTSAAGLVEQGKAAANDALASLSAEAQGLAGKATDLANQATEQAKKVADDVTNKAQSLAGTATEKAQDVADTVSDTAQTAADAVTGKAQAAAAEEKEDAKEIAAHTKSVANHTGSPQPTPKVDPIKHQARENANDTSSQS</sequence>
<feature type="compositionally biased region" description="Basic and acidic residues" evidence="1">
    <location>
        <begin position="189"/>
        <end position="199"/>
    </location>
</feature>
<evidence type="ECO:0000313" key="3">
    <source>
        <dbReference type="EMBL" id="MBW3129071.1"/>
    </source>
</evidence>
<dbReference type="Proteomes" id="UP000826188">
    <property type="component" value="Unassembled WGS sequence"/>
</dbReference>
<keyword evidence="2" id="KW-0812">Transmembrane</keyword>
<feature type="transmembrane region" description="Helical" evidence="2">
    <location>
        <begin position="12"/>
        <end position="30"/>
    </location>
</feature>
<feature type="region of interest" description="Disordered" evidence="1">
    <location>
        <begin position="154"/>
        <end position="206"/>
    </location>
</feature>
<keyword evidence="2" id="KW-1133">Transmembrane helix</keyword>
<organism evidence="3 4">
    <name type="scientific">Hymenobacter profundi</name>
    <dbReference type="NCBI Taxonomy" id="1982110"/>
    <lineage>
        <taxon>Bacteria</taxon>
        <taxon>Pseudomonadati</taxon>
        <taxon>Bacteroidota</taxon>
        <taxon>Cytophagia</taxon>
        <taxon>Cytophagales</taxon>
        <taxon>Hymenobacteraceae</taxon>
        <taxon>Hymenobacter</taxon>
    </lineage>
</organism>
<feature type="compositionally biased region" description="Basic and acidic residues" evidence="1">
    <location>
        <begin position="159"/>
        <end position="170"/>
    </location>
</feature>
<dbReference type="PANTHER" id="PTHR35792:SF1">
    <property type="entry name" value="SLL0268 PROTEIN"/>
    <property type="match status" value="1"/>
</dbReference>
<dbReference type="RefSeq" id="WP_219158861.1">
    <property type="nucleotide sequence ID" value="NZ_JAHWGL010000039.1"/>
</dbReference>
<dbReference type="InterPro" id="IPR024623">
    <property type="entry name" value="YtxH"/>
</dbReference>
<dbReference type="PANTHER" id="PTHR35792">
    <property type="entry name" value="GENERAL STRESS PROTEIN"/>
    <property type="match status" value="1"/>
</dbReference>
<proteinExistence type="predicted"/>
<name>A0ABS6X169_9BACT</name>
<protein>
    <submittedName>
        <fullName evidence="3">YtxH domain-containing protein</fullName>
    </submittedName>
</protein>
<reference evidence="3 4" key="1">
    <citation type="submission" date="2021-07" db="EMBL/GenBank/DDBJ databases">
        <title>Hymenobacter profundi sp. nov., isolated from deep-sea water.</title>
        <authorList>
            <person name="Kim M.K."/>
        </authorList>
    </citation>
    <scope>NUCLEOTIDE SEQUENCE [LARGE SCALE GENOMIC DNA]</scope>
    <source>
        <strain evidence="3 4">M2</strain>
    </source>
</reference>
<evidence type="ECO:0000313" key="4">
    <source>
        <dbReference type="Proteomes" id="UP000826188"/>
    </source>
</evidence>
<gene>
    <name evidence="3" type="ORF">KYK14_10945</name>
</gene>
<dbReference type="InterPro" id="IPR052928">
    <property type="entry name" value="Desiccation-related_membrane"/>
</dbReference>
<keyword evidence="4" id="KW-1185">Reference proteome</keyword>
<accession>A0ABS6X169</accession>
<comment type="caution">
    <text evidence="3">The sequence shown here is derived from an EMBL/GenBank/DDBJ whole genome shotgun (WGS) entry which is preliminary data.</text>
</comment>
<evidence type="ECO:0000256" key="2">
    <source>
        <dbReference type="SAM" id="Phobius"/>
    </source>
</evidence>
<dbReference type="Pfam" id="PF12732">
    <property type="entry name" value="YtxH"/>
    <property type="match status" value="1"/>
</dbReference>
<dbReference type="EMBL" id="JAHWGL010000039">
    <property type="protein sequence ID" value="MBW3129071.1"/>
    <property type="molecule type" value="Genomic_DNA"/>
</dbReference>
<keyword evidence="2" id="KW-0472">Membrane</keyword>
<evidence type="ECO:0000256" key="1">
    <source>
        <dbReference type="SAM" id="MobiDB-lite"/>
    </source>
</evidence>